<dbReference type="Pfam" id="PF03221">
    <property type="entry name" value="HTH_Tnp_Tc5"/>
    <property type="match status" value="1"/>
</dbReference>
<dbReference type="PROSITE" id="PS51253">
    <property type="entry name" value="HTH_CENPB"/>
    <property type="match status" value="1"/>
</dbReference>
<sequence>MPAKSSHKQKRKVWSVKEKREVLAYAKLHGNTAAINKYECTESSFYEWRKDSRVNSKEKVEGIRKKGGGRKPVLDVGAETKVVSKIRERRTKGLKVRTRQVKKWARDAAESEGKILQASNGWFDKFKKRNDVNVRSPNLKPLKLTTEVLNDCEQFQCKVIDIEKRKDVKWVINYDETYCMKWMEDGKGVTLDKSDNNKCKAPKGERDRFTTVLAAAMNVENLTVKKAPAFIIFKQKKVPRKEAGAILVMKPNVKFTAQEKAWMDRPRMKEYCDMVLIPFLKSLDGHKLLTFDNLDSHVHLPIVDLLRDKVKDITILPLPKNASEVMQMCDLSMNRSFKSNYKQLQGEWYDNQADRIEKGTQENFYSVTKKLILEWISNALKDVPDSVVVNGFKKAGLGLAKDGSEDDDVQWKQVQHCSSN</sequence>
<name>A0AA88KH95_NAELO</name>
<dbReference type="PANTHER" id="PTHR19303:SF74">
    <property type="entry name" value="POGO TRANSPOSABLE ELEMENT WITH KRAB DOMAIN"/>
    <property type="match status" value="1"/>
</dbReference>
<dbReference type="Gene3D" id="1.10.10.60">
    <property type="entry name" value="Homeodomain-like"/>
    <property type="match status" value="1"/>
</dbReference>
<keyword evidence="4" id="KW-1185">Reference proteome</keyword>
<dbReference type="InterPro" id="IPR004875">
    <property type="entry name" value="DDE_SF_endonuclease_dom"/>
</dbReference>
<evidence type="ECO:0000313" key="3">
    <source>
        <dbReference type="EMBL" id="KAG2381544.1"/>
    </source>
</evidence>
<evidence type="ECO:0000259" key="2">
    <source>
        <dbReference type="PROSITE" id="PS51253"/>
    </source>
</evidence>
<dbReference type="Pfam" id="PF03184">
    <property type="entry name" value="DDE_1"/>
    <property type="match status" value="1"/>
</dbReference>
<dbReference type="AlphaFoldDB" id="A0AA88KH95"/>
<organism evidence="3 4">
    <name type="scientific">Naegleria lovaniensis</name>
    <name type="common">Amoeba</name>
    <dbReference type="NCBI Taxonomy" id="51637"/>
    <lineage>
        <taxon>Eukaryota</taxon>
        <taxon>Discoba</taxon>
        <taxon>Heterolobosea</taxon>
        <taxon>Tetramitia</taxon>
        <taxon>Eutetramitia</taxon>
        <taxon>Vahlkampfiidae</taxon>
        <taxon>Naegleria</taxon>
    </lineage>
</organism>
<accession>A0AA88KH95</accession>
<dbReference type="SMART" id="SM00674">
    <property type="entry name" value="CENPB"/>
    <property type="match status" value="1"/>
</dbReference>
<dbReference type="RefSeq" id="XP_044547224.1">
    <property type="nucleotide sequence ID" value="XM_044696404.1"/>
</dbReference>
<dbReference type="InterPro" id="IPR050863">
    <property type="entry name" value="CenT-Element_Derived"/>
</dbReference>
<dbReference type="EMBL" id="PYSW02000027">
    <property type="protein sequence ID" value="KAG2381544.1"/>
    <property type="molecule type" value="Genomic_DNA"/>
</dbReference>
<comment type="caution">
    <text evidence="3">The sequence shown here is derived from an EMBL/GenBank/DDBJ whole genome shotgun (WGS) entry which is preliminary data.</text>
</comment>
<dbReference type="GO" id="GO:0003677">
    <property type="term" value="F:DNA binding"/>
    <property type="evidence" value="ECO:0007669"/>
    <property type="project" value="UniProtKB-KW"/>
</dbReference>
<evidence type="ECO:0000313" key="4">
    <source>
        <dbReference type="Proteomes" id="UP000816034"/>
    </source>
</evidence>
<dbReference type="InterPro" id="IPR006600">
    <property type="entry name" value="HTH_CenpB_DNA-bd_dom"/>
</dbReference>
<reference evidence="3 4" key="1">
    <citation type="journal article" date="2018" name="BMC Genomics">
        <title>The genome of Naegleria lovaniensis, the basis for a comparative approach to unravel pathogenicity factors of the human pathogenic amoeba N. fowleri.</title>
        <authorList>
            <person name="Liechti N."/>
            <person name="Schurch N."/>
            <person name="Bruggmann R."/>
            <person name="Wittwer M."/>
        </authorList>
    </citation>
    <scope>NUCLEOTIDE SEQUENCE [LARGE SCALE GENOMIC DNA]</scope>
    <source>
        <strain evidence="3 4">ATCC 30569</strain>
    </source>
</reference>
<dbReference type="GeneID" id="68098987"/>
<dbReference type="PANTHER" id="PTHR19303">
    <property type="entry name" value="TRANSPOSON"/>
    <property type="match status" value="1"/>
</dbReference>
<proteinExistence type="predicted"/>
<evidence type="ECO:0000256" key="1">
    <source>
        <dbReference type="ARBA" id="ARBA00023125"/>
    </source>
</evidence>
<dbReference type="Proteomes" id="UP000816034">
    <property type="component" value="Unassembled WGS sequence"/>
</dbReference>
<dbReference type="GO" id="GO:0005634">
    <property type="term" value="C:nucleus"/>
    <property type="evidence" value="ECO:0007669"/>
    <property type="project" value="TreeGrafter"/>
</dbReference>
<protein>
    <recommendedName>
        <fullName evidence="2">HTH CENPB-type domain-containing protein</fullName>
    </recommendedName>
</protein>
<keyword evidence="1" id="KW-0238">DNA-binding</keyword>
<feature type="domain" description="HTH CENPB-type" evidence="2">
    <location>
        <begin position="66"/>
        <end position="136"/>
    </location>
</feature>
<gene>
    <name evidence="3" type="ORF">C9374_006533</name>
</gene>